<sequence length="364" mass="40714">NGSGDGDDGEGGDKRDFNPTREVNFDDLRVQFAEQCTLALHAGAEDAAPTEMPTWTPVDGTGFMVRKGPNYASKKEKGRSLPSLYEVYAVRYYRSDKRTINGATRIMPLPPLPIDLHENADTDEDHEDDGKPEKHHPELEGTKVPDVLVVHFMLPYEPPNMFKAKTDGKGGECVYYLRPTRRFLDEMSGRLPPTPATTLFAKWCSSCESDLQMRSRFKCMALVRDIEKHNFGLLKSYNGKPVLITESGRACSGYHGDVRYLEMTANGEESLFANFAVSGLRSRLRNLDTIETVHNWAFMAKKGFVSIIPKFAQMQMEVGFTIEAHTDAEMPECMLGSTVLSYINDTSGPIIDPKVQVPVHEHQA</sequence>
<keyword evidence="4" id="KW-1185">Reference proteome</keyword>
<feature type="domain" description="Protein ENHANCED DISEASE RESISTANCE 2 C-terminal" evidence="2">
    <location>
        <begin position="293"/>
        <end position="343"/>
    </location>
</feature>
<reference evidence="3 4" key="1">
    <citation type="journal article" date="2012" name="Genome Biol.">
        <title>Genome and low-iron response of an oceanic diatom adapted to chronic iron limitation.</title>
        <authorList>
            <person name="Lommer M."/>
            <person name="Specht M."/>
            <person name="Roy A.S."/>
            <person name="Kraemer L."/>
            <person name="Andreson R."/>
            <person name="Gutowska M.A."/>
            <person name="Wolf J."/>
            <person name="Bergner S.V."/>
            <person name="Schilhabel M.B."/>
            <person name="Klostermeier U.C."/>
            <person name="Beiko R.G."/>
            <person name="Rosenstiel P."/>
            <person name="Hippler M."/>
            <person name="Laroche J."/>
        </authorList>
    </citation>
    <scope>NUCLEOTIDE SEQUENCE [LARGE SCALE GENOMIC DNA]</scope>
    <source>
        <strain evidence="3 4">CCMP1005</strain>
    </source>
</reference>
<accession>K0S3G9</accession>
<dbReference type="EMBL" id="AGNL01033830">
    <property type="protein sequence ID" value="EJK55531.1"/>
    <property type="molecule type" value="Genomic_DNA"/>
</dbReference>
<name>K0S3G9_THAOC</name>
<feature type="compositionally biased region" description="Acidic residues" evidence="1">
    <location>
        <begin position="1"/>
        <end position="10"/>
    </location>
</feature>
<feature type="non-terminal residue" evidence="3">
    <location>
        <position position="1"/>
    </location>
</feature>
<dbReference type="Pfam" id="PF07059">
    <property type="entry name" value="EDR2_C"/>
    <property type="match status" value="2"/>
</dbReference>
<evidence type="ECO:0000256" key="1">
    <source>
        <dbReference type="SAM" id="MobiDB-lite"/>
    </source>
</evidence>
<protein>
    <recommendedName>
        <fullName evidence="2">Protein ENHANCED DISEASE RESISTANCE 2 C-terminal domain-containing protein</fullName>
    </recommendedName>
</protein>
<dbReference type="OMA" id="FTIEAHT"/>
<gene>
    <name evidence="3" type="ORF">THAOC_24735</name>
</gene>
<evidence type="ECO:0000313" key="3">
    <source>
        <dbReference type="EMBL" id="EJK55531.1"/>
    </source>
</evidence>
<dbReference type="PANTHER" id="PTHR31558">
    <property type="entry name" value="CW14 PROTEIN"/>
    <property type="match status" value="1"/>
</dbReference>
<feature type="domain" description="Protein ENHANCED DISEASE RESISTANCE 2 C-terminal" evidence="2">
    <location>
        <begin position="55"/>
        <end position="287"/>
    </location>
</feature>
<dbReference type="InterPro" id="IPR009769">
    <property type="entry name" value="EDR2_C"/>
</dbReference>
<feature type="compositionally biased region" description="Basic and acidic residues" evidence="1">
    <location>
        <begin position="128"/>
        <end position="140"/>
    </location>
</feature>
<feature type="compositionally biased region" description="Basic and acidic residues" evidence="1">
    <location>
        <begin position="11"/>
        <end position="22"/>
    </location>
</feature>
<evidence type="ECO:0000313" key="4">
    <source>
        <dbReference type="Proteomes" id="UP000266841"/>
    </source>
</evidence>
<dbReference type="OrthoDB" id="9970435at2759"/>
<dbReference type="AlphaFoldDB" id="K0S3G9"/>
<evidence type="ECO:0000259" key="2">
    <source>
        <dbReference type="Pfam" id="PF07059"/>
    </source>
</evidence>
<comment type="caution">
    <text evidence="3">The sequence shown here is derived from an EMBL/GenBank/DDBJ whole genome shotgun (WGS) entry which is preliminary data.</text>
</comment>
<proteinExistence type="predicted"/>
<organism evidence="3 4">
    <name type="scientific">Thalassiosira oceanica</name>
    <name type="common">Marine diatom</name>
    <dbReference type="NCBI Taxonomy" id="159749"/>
    <lineage>
        <taxon>Eukaryota</taxon>
        <taxon>Sar</taxon>
        <taxon>Stramenopiles</taxon>
        <taxon>Ochrophyta</taxon>
        <taxon>Bacillariophyta</taxon>
        <taxon>Coscinodiscophyceae</taxon>
        <taxon>Thalassiosirophycidae</taxon>
        <taxon>Thalassiosirales</taxon>
        <taxon>Thalassiosiraceae</taxon>
        <taxon>Thalassiosira</taxon>
    </lineage>
</organism>
<feature type="region of interest" description="Disordered" evidence="1">
    <location>
        <begin position="1"/>
        <end position="22"/>
    </location>
</feature>
<dbReference type="Proteomes" id="UP000266841">
    <property type="component" value="Unassembled WGS sequence"/>
</dbReference>
<dbReference type="PANTHER" id="PTHR31558:SF35">
    <property type="entry name" value="PROTEIN ENHANCED DISEASE RESISTANCE 2 C-TERMINAL DOMAIN-CONTAINING PROTEIN"/>
    <property type="match status" value="1"/>
</dbReference>
<feature type="region of interest" description="Disordered" evidence="1">
    <location>
        <begin position="111"/>
        <end position="140"/>
    </location>
</feature>
<dbReference type="eggNOG" id="ENOG502S76H">
    <property type="taxonomic scope" value="Eukaryota"/>
</dbReference>